<feature type="transmembrane region" description="Helical" evidence="9">
    <location>
        <begin position="561"/>
        <end position="582"/>
    </location>
</feature>
<dbReference type="SUPFAM" id="SSF144083">
    <property type="entry name" value="Magnesium transport protein CorA, transmembrane region"/>
    <property type="match status" value="1"/>
</dbReference>
<evidence type="ECO:0000256" key="8">
    <source>
        <dbReference type="SAM" id="MobiDB-lite"/>
    </source>
</evidence>
<evidence type="ECO:0000256" key="4">
    <source>
        <dbReference type="ARBA" id="ARBA00022475"/>
    </source>
</evidence>
<keyword evidence="5 9" id="KW-0812">Transmembrane</keyword>
<feature type="transmembrane region" description="Helical" evidence="9">
    <location>
        <begin position="594"/>
        <end position="613"/>
    </location>
</feature>
<protein>
    <submittedName>
        <fullName evidence="10">Hypothetical magnesium transporter, CorA-like protein</fullName>
    </submittedName>
</protein>
<dbReference type="GO" id="GO:0005886">
    <property type="term" value="C:plasma membrane"/>
    <property type="evidence" value="ECO:0007669"/>
    <property type="project" value="UniProtKB-SubCell"/>
</dbReference>
<keyword evidence="4" id="KW-1003">Cell membrane</keyword>
<dbReference type="OrthoDB" id="165352at2759"/>
<dbReference type="RefSeq" id="XP_001873550.1">
    <property type="nucleotide sequence ID" value="XM_001873515.1"/>
</dbReference>
<comment type="subcellular location">
    <subcellularLocation>
        <location evidence="1">Cell membrane</location>
        <topology evidence="1">Multi-pass membrane protein</topology>
    </subcellularLocation>
</comment>
<dbReference type="PANTHER" id="PTHR46494">
    <property type="entry name" value="CORA FAMILY METAL ION TRANSPORTER (EUROFUNG)"/>
    <property type="match status" value="1"/>
</dbReference>
<keyword evidence="6 9" id="KW-1133">Transmembrane helix</keyword>
<dbReference type="EMBL" id="DS547091">
    <property type="protein sequence ID" value="EDR15342.1"/>
    <property type="molecule type" value="Genomic_DNA"/>
</dbReference>
<proteinExistence type="inferred from homology"/>
<dbReference type="InParanoid" id="B0CNQ7"/>
<comment type="similarity">
    <text evidence="2">Belongs to the CorA metal ion transporter (MIT) (TC 1.A.35) family.</text>
</comment>
<reference evidence="10 11" key="1">
    <citation type="journal article" date="2008" name="Nature">
        <title>The genome of Laccaria bicolor provides insights into mycorrhizal symbiosis.</title>
        <authorList>
            <person name="Martin F."/>
            <person name="Aerts A."/>
            <person name="Ahren D."/>
            <person name="Brun A."/>
            <person name="Danchin E.G.J."/>
            <person name="Duchaussoy F."/>
            <person name="Gibon J."/>
            <person name="Kohler A."/>
            <person name="Lindquist E."/>
            <person name="Pereda V."/>
            <person name="Salamov A."/>
            <person name="Shapiro H.J."/>
            <person name="Wuyts J."/>
            <person name="Blaudez D."/>
            <person name="Buee M."/>
            <person name="Brokstein P."/>
            <person name="Canbaeck B."/>
            <person name="Cohen D."/>
            <person name="Courty P.E."/>
            <person name="Coutinho P.M."/>
            <person name="Delaruelle C."/>
            <person name="Detter J.C."/>
            <person name="Deveau A."/>
            <person name="DiFazio S."/>
            <person name="Duplessis S."/>
            <person name="Fraissinet-Tachet L."/>
            <person name="Lucic E."/>
            <person name="Frey-Klett P."/>
            <person name="Fourrey C."/>
            <person name="Feussner I."/>
            <person name="Gay G."/>
            <person name="Grimwood J."/>
            <person name="Hoegger P.J."/>
            <person name="Jain P."/>
            <person name="Kilaru S."/>
            <person name="Labbe J."/>
            <person name="Lin Y.C."/>
            <person name="Legue V."/>
            <person name="Le Tacon F."/>
            <person name="Marmeisse R."/>
            <person name="Melayah D."/>
            <person name="Montanini B."/>
            <person name="Muratet M."/>
            <person name="Nehls U."/>
            <person name="Niculita-Hirzel H."/>
            <person name="Oudot-Le Secq M.P."/>
            <person name="Peter M."/>
            <person name="Quesneville H."/>
            <person name="Rajashekar B."/>
            <person name="Reich M."/>
            <person name="Rouhier N."/>
            <person name="Schmutz J."/>
            <person name="Yin T."/>
            <person name="Chalot M."/>
            <person name="Henrissat B."/>
            <person name="Kuees U."/>
            <person name="Lucas S."/>
            <person name="Van de Peer Y."/>
            <person name="Podila G.K."/>
            <person name="Polle A."/>
            <person name="Pukkila P.J."/>
            <person name="Richardson P.M."/>
            <person name="Rouze P."/>
            <person name="Sanders I.R."/>
            <person name="Stajich J.E."/>
            <person name="Tunlid A."/>
            <person name="Tuskan G."/>
            <person name="Grigoriev I.V."/>
        </authorList>
    </citation>
    <scope>NUCLEOTIDE SEQUENCE [LARGE SCALE GENOMIC DNA]</scope>
    <source>
        <strain evidence="11">S238N-H82 / ATCC MYA-4686</strain>
    </source>
</reference>
<keyword evidence="3" id="KW-0813">Transport</keyword>
<dbReference type="InterPro" id="IPR045861">
    <property type="entry name" value="CorA_cytoplasmic_dom"/>
</dbReference>
<keyword evidence="11" id="KW-1185">Reference proteome</keyword>
<evidence type="ECO:0000256" key="5">
    <source>
        <dbReference type="ARBA" id="ARBA00022692"/>
    </source>
</evidence>
<gene>
    <name evidence="10" type="ORF">LACBIDRAFT_301519</name>
</gene>
<dbReference type="InterPro" id="IPR002523">
    <property type="entry name" value="MgTranspt_CorA/ZnTranspt_ZntB"/>
</dbReference>
<dbReference type="GeneID" id="6069567"/>
<dbReference type="AlphaFoldDB" id="B0CNQ7"/>
<dbReference type="STRING" id="486041.B0CNQ7"/>
<dbReference type="Pfam" id="PF01544">
    <property type="entry name" value="CorA"/>
    <property type="match status" value="2"/>
</dbReference>
<dbReference type="GO" id="GO:0050897">
    <property type="term" value="F:cobalt ion binding"/>
    <property type="evidence" value="ECO:0007669"/>
    <property type="project" value="TreeGrafter"/>
</dbReference>
<evidence type="ECO:0000256" key="3">
    <source>
        <dbReference type="ARBA" id="ARBA00022448"/>
    </source>
</evidence>
<dbReference type="HOGENOM" id="CLU_015119_2_0_1"/>
<sequence>MPRPFSVASHYHAHRNSPSPSLQFPQLDPRDETQPLNSSFYGSTSCTPRSSPSPTQTQQQHCDPYTQEKHAGAEPGVNPLHSASIAEYSHFVQACVIDVVDYDAQDAIFKRMHNEEFIGLMREQHPAPSSKAPPRRVRWINIGGIDWGVLSTLALRYNLHALSLEDILHERGHTHSKADYYPGHVFLRILCHSLQRGEPAPCEKDHHGCLVHNLNYPPSPLPKSELDLELGGDFPRGRGVVTSSPEMLPPVAQGVPTDKLPDGFKRRGRVVSASPEMIDPAEGARKKGKARMHLSSARHALRRRLTGMSGFMSPAGNKKVIQIKALTKGEGVNVKHEPLFIFLLRDGTVISIHPSTLDYTSPIAERLTQPDSVLRTSEDASLLVQSLLDLVVDHILEVMDEYQLKIHNLEHSILLNPGMDSVRSLHILSGDMILHKRTLDPIKTMIYGLRRYDLDRSAAIASEMALVLDDEEKCGGDSDRDRESEWDDIGAGLNLKKGKQHRRVPVEGFFSYKSKVYLADVYDHMDFALTSLDMFSGISENLINYAFNMASYEMNKVMNRLTLATIIFLPLTLLTGYFGMNFEPFWSVNENSDAFFWKIAVPIMAALVPIFMFEDIKKAFHYLQRRRNVQKVVSDLLL</sequence>
<dbReference type="PANTHER" id="PTHR46494:SF1">
    <property type="entry name" value="CORA FAMILY METAL ION TRANSPORTER (EUROFUNG)"/>
    <property type="match status" value="1"/>
</dbReference>
<dbReference type="KEGG" id="lbc:LACBIDRAFT_301519"/>
<dbReference type="GO" id="GO:0015095">
    <property type="term" value="F:magnesium ion transmembrane transporter activity"/>
    <property type="evidence" value="ECO:0007669"/>
    <property type="project" value="TreeGrafter"/>
</dbReference>
<name>B0CNQ7_LACBS</name>
<dbReference type="Proteomes" id="UP000001194">
    <property type="component" value="Unassembled WGS sequence"/>
</dbReference>
<evidence type="ECO:0000313" key="10">
    <source>
        <dbReference type="EMBL" id="EDR15342.1"/>
    </source>
</evidence>
<dbReference type="InterPro" id="IPR045863">
    <property type="entry name" value="CorA_TM1_TM2"/>
</dbReference>
<evidence type="ECO:0000256" key="7">
    <source>
        <dbReference type="ARBA" id="ARBA00023136"/>
    </source>
</evidence>
<dbReference type="Gene3D" id="1.20.58.340">
    <property type="entry name" value="Magnesium transport protein CorA, transmembrane region"/>
    <property type="match status" value="2"/>
</dbReference>
<accession>B0CNQ7</accession>
<feature type="region of interest" description="Disordered" evidence="8">
    <location>
        <begin position="1"/>
        <end position="78"/>
    </location>
</feature>
<evidence type="ECO:0000313" key="11">
    <source>
        <dbReference type="Proteomes" id="UP000001194"/>
    </source>
</evidence>
<dbReference type="SUPFAM" id="SSF143865">
    <property type="entry name" value="CorA soluble domain-like"/>
    <property type="match status" value="1"/>
</dbReference>
<evidence type="ECO:0000256" key="1">
    <source>
        <dbReference type="ARBA" id="ARBA00004651"/>
    </source>
</evidence>
<evidence type="ECO:0000256" key="2">
    <source>
        <dbReference type="ARBA" id="ARBA00009765"/>
    </source>
</evidence>
<evidence type="ECO:0000256" key="6">
    <source>
        <dbReference type="ARBA" id="ARBA00022989"/>
    </source>
</evidence>
<feature type="region of interest" description="Disordered" evidence="8">
    <location>
        <begin position="241"/>
        <end position="264"/>
    </location>
</feature>
<keyword evidence="7 9" id="KW-0472">Membrane</keyword>
<dbReference type="GO" id="GO:0015087">
    <property type="term" value="F:cobalt ion transmembrane transporter activity"/>
    <property type="evidence" value="ECO:0007669"/>
    <property type="project" value="TreeGrafter"/>
</dbReference>
<organism evidence="11">
    <name type="scientific">Laccaria bicolor (strain S238N-H82 / ATCC MYA-4686)</name>
    <name type="common">Bicoloured deceiver</name>
    <name type="synonym">Laccaria laccata var. bicolor</name>
    <dbReference type="NCBI Taxonomy" id="486041"/>
    <lineage>
        <taxon>Eukaryota</taxon>
        <taxon>Fungi</taxon>
        <taxon>Dikarya</taxon>
        <taxon>Basidiomycota</taxon>
        <taxon>Agaricomycotina</taxon>
        <taxon>Agaricomycetes</taxon>
        <taxon>Agaricomycetidae</taxon>
        <taxon>Agaricales</taxon>
        <taxon>Agaricineae</taxon>
        <taxon>Hydnangiaceae</taxon>
        <taxon>Laccaria</taxon>
    </lineage>
</organism>
<dbReference type="GO" id="GO:0000287">
    <property type="term" value="F:magnesium ion binding"/>
    <property type="evidence" value="ECO:0007669"/>
    <property type="project" value="TreeGrafter"/>
</dbReference>
<feature type="compositionally biased region" description="Low complexity" evidence="8">
    <location>
        <begin position="43"/>
        <end position="60"/>
    </location>
</feature>
<dbReference type="Gene3D" id="3.30.460.20">
    <property type="entry name" value="CorA soluble domain-like"/>
    <property type="match status" value="1"/>
</dbReference>
<evidence type="ECO:0000256" key="9">
    <source>
        <dbReference type="SAM" id="Phobius"/>
    </source>
</evidence>